<evidence type="ECO:0000313" key="3">
    <source>
        <dbReference type="EMBL" id="RGP64372.1"/>
    </source>
</evidence>
<feature type="region of interest" description="Disordered" evidence="2">
    <location>
        <begin position="364"/>
        <end position="387"/>
    </location>
</feature>
<protein>
    <submittedName>
        <fullName evidence="3">Uncharacterized protein</fullName>
    </submittedName>
</protein>
<proteinExistence type="predicted"/>
<organism evidence="3 4">
    <name type="scientific">Fusarium sporotrichioides</name>
    <dbReference type="NCBI Taxonomy" id="5514"/>
    <lineage>
        <taxon>Eukaryota</taxon>
        <taxon>Fungi</taxon>
        <taxon>Dikarya</taxon>
        <taxon>Ascomycota</taxon>
        <taxon>Pezizomycotina</taxon>
        <taxon>Sordariomycetes</taxon>
        <taxon>Hypocreomycetidae</taxon>
        <taxon>Hypocreales</taxon>
        <taxon>Nectriaceae</taxon>
        <taxon>Fusarium</taxon>
    </lineage>
</organism>
<dbReference type="Proteomes" id="UP000266152">
    <property type="component" value="Unassembled WGS sequence"/>
</dbReference>
<evidence type="ECO:0000313" key="4">
    <source>
        <dbReference type="Proteomes" id="UP000266152"/>
    </source>
</evidence>
<accession>A0A395RX02</accession>
<feature type="region of interest" description="Disordered" evidence="2">
    <location>
        <begin position="217"/>
        <end position="278"/>
    </location>
</feature>
<dbReference type="AlphaFoldDB" id="A0A395RX02"/>
<feature type="compositionally biased region" description="Polar residues" evidence="2">
    <location>
        <begin position="25"/>
        <end position="38"/>
    </location>
</feature>
<feature type="compositionally biased region" description="Polar residues" evidence="2">
    <location>
        <begin position="657"/>
        <end position="670"/>
    </location>
</feature>
<name>A0A395RX02_FUSSP</name>
<keyword evidence="4" id="KW-1185">Reference proteome</keyword>
<gene>
    <name evidence="3" type="ORF">FSPOR_8000</name>
</gene>
<keyword evidence="1" id="KW-0175">Coiled coil</keyword>
<dbReference type="EMBL" id="PXOF01000117">
    <property type="protein sequence ID" value="RGP64372.1"/>
    <property type="molecule type" value="Genomic_DNA"/>
</dbReference>
<feature type="compositionally biased region" description="Basic and acidic residues" evidence="2">
    <location>
        <begin position="732"/>
        <end position="745"/>
    </location>
</feature>
<evidence type="ECO:0000256" key="2">
    <source>
        <dbReference type="SAM" id="MobiDB-lite"/>
    </source>
</evidence>
<feature type="region of interest" description="Disordered" evidence="2">
    <location>
        <begin position="809"/>
        <end position="896"/>
    </location>
</feature>
<feature type="compositionally biased region" description="Basic and acidic residues" evidence="2">
    <location>
        <begin position="885"/>
        <end position="896"/>
    </location>
</feature>
<feature type="compositionally biased region" description="Polar residues" evidence="2">
    <location>
        <begin position="824"/>
        <end position="833"/>
    </location>
</feature>
<feature type="compositionally biased region" description="Polar residues" evidence="2">
    <location>
        <begin position="860"/>
        <end position="884"/>
    </location>
</feature>
<feature type="compositionally biased region" description="Basic and acidic residues" evidence="2">
    <location>
        <begin position="259"/>
        <end position="268"/>
    </location>
</feature>
<feature type="compositionally biased region" description="Polar residues" evidence="2">
    <location>
        <begin position="677"/>
        <end position="692"/>
    </location>
</feature>
<sequence length="896" mass="99125">MPSFQGVEVGIVTEPGSQKLPEFPLSNSQQTQESSSRISAYVPSEPGTHFGIHYTLTKVAKPPPYFYFKIFINGRNVANCGADPLAHASGSIVRSLCVPSDRWKYKENGVLYIRDGIEARCFCFLPTGHKSIAEEGGFIEVQVFRAKGRVRRLPVLEKHRGQETYGIGSPSGGLLDSPNEARYYDWILIDPKESPFVTFRFHYRTWSNLYQLSLAPRPNKLDGPSTHTEKGTNGGTKTRDSSSISSYYKTTRTSLPRLSSEDTNRVKSDQNISSTSSDLSTRLRGIVKNAPVILPPSHPTRPLPEIPIKKPVAYKDVGCPVLAYTSSSLSDISEVTEGTETGSTVVLPVRSDSLRGSEHRISEGYTTENPLAPSLLEDPTNSGVQEPPIEKAKDHDVTEMKECQLPAAGKSKHIALLSNINETPSPFTTLLHKRDNTKANIAMADVGWLRFFGANRARQHGLRYRASEAALHDIFKDAPGNQEAQTQHKREIMSRIPSWQGASRIDRDAAPLTGADATLDQADKLFINASQEVWHSPSVDQLAESLRAALMTTETNKPLSAEYRPHVLLLCEFYGTRHHKIAKLESQLAEVKDQLEEERERHKSIEEHWMVQDARYKAEVKRLEMFIHQTSDKGMEAVVLARAGSLIRNKPGDTAKGRTSTETNSNNTCHSLVASGATPQKTDTEALNSTLPARQDTVLSRIRTIDSSNEVRLSNAFRKMEKTKNATSSGARRTEAQHVDHGKIRLEHHRAGQRSQSDSVPHIGPTSRDAVDNPPHEGSPERKRSSTEKAVALQEAGVVGQPICAATTSAHEHKKAKEDRVSESKPSQSTRQGHTPHRRQFSFVPGDDTTVAKSGDAKATGNQPVAQNENSQEPSTGRQTVQPRQESRRSRSVEWI</sequence>
<feature type="compositionally biased region" description="Polar residues" evidence="2">
    <location>
        <begin position="241"/>
        <end position="257"/>
    </location>
</feature>
<feature type="compositionally biased region" description="Basic and acidic residues" evidence="2">
    <location>
        <begin position="769"/>
        <end position="787"/>
    </location>
</feature>
<feature type="region of interest" description="Disordered" evidence="2">
    <location>
        <begin position="716"/>
        <end position="790"/>
    </location>
</feature>
<reference evidence="3 4" key="1">
    <citation type="journal article" date="2018" name="PLoS Pathog.">
        <title>Evolution of structural diversity of trichothecenes, a family of toxins produced by plant pathogenic and entomopathogenic fungi.</title>
        <authorList>
            <person name="Proctor R.H."/>
            <person name="McCormick S.P."/>
            <person name="Kim H.S."/>
            <person name="Cardoza R.E."/>
            <person name="Stanley A.M."/>
            <person name="Lindo L."/>
            <person name="Kelly A."/>
            <person name="Brown D.W."/>
            <person name="Lee T."/>
            <person name="Vaughan M.M."/>
            <person name="Alexander N.J."/>
            <person name="Busman M."/>
            <person name="Gutierrez S."/>
        </authorList>
    </citation>
    <scope>NUCLEOTIDE SEQUENCE [LARGE SCALE GENOMIC DNA]</scope>
    <source>
        <strain evidence="3 4">NRRL 3299</strain>
    </source>
</reference>
<dbReference type="STRING" id="5514.A0A395RX02"/>
<feature type="region of interest" description="Disordered" evidence="2">
    <location>
        <begin position="16"/>
        <end position="38"/>
    </location>
</feature>
<comment type="caution">
    <text evidence="3">The sequence shown here is derived from an EMBL/GenBank/DDBJ whole genome shotgun (WGS) entry which is preliminary data.</text>
</comment>
<evidence type="ECO:0000256" key="1">
    <source>
        <dbReference type="SAM" id="Coils"/>
    </source>
</evidence>
<feature type="region of interest" description="Disordered" evidence="2">
    <location>
        <begin position="650"/>
        <end position="692"/>
    </location>
</feature>
<feature type="coiled-coil region" evidence="1">
    <location>
        <begin position="581"/>
        <end position="608"/>
    </location>
</feature>